<dbReference type="SUPFAM" id="SSF52047">
    <property type="entry name" value="RNI-like"/>
    <property type="match status" value="1"/>
</dbReference>
<dbReference type="AlphaFoldDB" id="A0A4S8RAY5"/>
<dbReference type="OrthoDB" id="5422579at2759"/>
<name>A0A4S8RAY5_9HELO</name>
<gene>
    <name evidence="1" type="ORF">BGAL_0010g00150</name>
</gene>
<dbReference type="InterPro" id="IPR032675">
    <property type="entry name" value="LRR_dom_sf"/>
</dbReference>
<dbReference type="Gene3D" id="3.80.10.10">
    <property type="entry name" value="Ribonuclease Inhibitor"/>
    <property type="match status" value="1"/>
</dbReference>
<evidence type="ECO:0000313" key="2">
    <source>
        <dbReference type="Proteomes" id="UP000308671"/>
    </source>
</evidence>
<proteinExistence type="predicted"/>
<accession>A0A4S8RAY5</accession>
<comment type="caution">
    <text evidence="1">The sequence shown here is derived from an EMBL/GenBank/DDBJ whole genome shotgun (WGS) entry which is preliminary data.</text>
</comment>
<evidence type="ECO:0008006" key="3">
    <source>
        <dbReference type="Google" id="ProtNLM"/>
    </source>
</evidence>
<protein>
    <recommendedName>
        <fullName evidence="3">F-box domain-containing protein</fullName>
    </recommendedName>
</protein>
<keyword evidence="2" id="KW-1185">Reference proteome</keyword>
<organism evidence="1 2">
    <name type="scientific">Botrytis galanthina</name>
    <dbReference type="NCBI Taxonomy" id="278940"/>
    <lineage>
        <taxon>Eukaryota</taxon>
        <taxon>Fungi</taxon>
        <taxon>Dikarya</taxon>
        <taxon>Ascomycota</taxon>
        <taxon>Pezizomycotina</taxon>
        <taxon>Leotiomycetes</taxon>
        <taxon>Helotiales</taxon>
        <taxon>Sclerotiniaceae</taxon>
        <taxon>Botrytis</taxon>
    </lineage>
</organism>
<dbReference type="EMBL" id="PQXL01000010">
    <property type="protein sequence ID" value="THV55297.1"/>
    <property type="molecule type" value="Genomic_DNA"/>
</dbReference>
<dbReference type="Proteomes" id="UP000308671">
    <property type="component" value="Unassembled WGS sequence"/>
</dbReference>
<reference evidence="1 2" key="1">
    <citation type="submission" date="2017-12" db="EMBL/GenBank/DDBJ databases">
        <title>Comparative genomics of Botrytis spp.</title>
        <authorList>
            <person name="Valero-Jimenez C.A."/>
            <person name="Tapia P."/>
            <person name="Veloso J."/>
            <person name="Silva-Moreno E."/>
            <person name="Staats M."/>
            <person name="Valdes J.H."/>
            <person name="Van Kan J.A.L."/>
        </authorList>
    </citation>
    <scope>NUCLEOTIDE SEQUENCE [LARGE SCALE GENOMIC DNA]</scope>
    <source>
        <strain evidence="1 2">MUCL435</strain>
    </source>
</reference>
<evidence type="ECO:0000313" key="1">
    <source>
        <dbReference type="EMBL" id="THV55297.1"/>
    </source>
</evidence>
<sequence length="496" mass="56113">MVIQGRNVLSTGRQIEITSNGSIPVYVGVTTSTNTNNRVGPSLTDALPIEMIQAVCEYLPQEDLVNFRLANNVCAGAGMDSLVQNIYVIFTRESFEKLLNISNHPEMSKRVMAIHYDPFKFNPVSEDQYGVMSAPITFPDTLEESKPSPEYLIYLARGLEAHKEICEEQALMTKSKFSKWVFSQVLPKFSSLKKFIMADCDFEQSDHLRSDSGPMPTHRGCGNYYEERREEALMFLAVAATTGTKLEYLDLDVVDFDMLLGASISTNIFPGGSDARYLRYLSVRGMNSASQNFNRGLRQLLRATPNLEHLSIDKRRYARGSLDMDWDVVLTGLTLPYLKSVQFSNIGGKPSSLTAFLKRHARTLRSLKLTDCHLEGTVADWADVFDKIMNHLTLERVSFAWLAGLVRTGFESIDRQVKLNHKYHNLSFQVLLEDRLTHKNLLAKECSLTPSVLWRDYLSYVKTQTHNATARLAELSSQGLSWSDRDDDESHLTDFL</sequence>